<accession>A0A176WCH7</accession>
<evidence type="ECO:0000256" key="1">
    <source>
        <dbReference type="SAM" id="MobiDB-lite"/>
    </source>
</evidence>
<proteinExistence type="predicted"/>
<reference evidence="2" key="1">
    <citation type="submission" date="2016-03" db="EMBL/GenBank/DDBJ databases">
        <title>Mechanisms controlling the formation of the plant cell surface in tip-growing cells are functionally conserved among land plants.</title>
        <authorList>
            <person name="Honkanen S."/>
            <person name="Jones V.A."/>
            <person name="Morieri G."/>
            <person name="Champion C."/>
            <person name="Hetherington A.J."/>
            <person name="Kelly S."/>
            <person name="Saint-Marcoux D."/>
            <person name="Proust H."/>
            <person name="Prescott H."/>
            <person name="Dolan L."/>
        </authorList>
    </citation>
    <scope>NUCLEOTIDE SEQUENCE [LARGE SCALE GENOMIC DNA]</scope>
    <source>
        <tissue evidence="2">Whole gametophyte</tissue>
    </source>
</reference>
<feature type="compositionally biased region" description="Basic residues" evidence="1">
    <location>
        <begin position="94"/>
        <end position="108"/>
    </location>
</feature>
<keyword evidence="3" id="KW-1185">Reference proteome</keyword>
<protein>
    <submittedName>
        <fullName evidence="2">Uncharacterized protein</fullName>
    </submittedName>
</protein>
<feature type="region of interest" description="Disordered" evidence="1">
    <location>
        <begin position="61"/>
        <end position="116"/>
    </location>
</feature>
<comment type="caution">
    <text evidence="2">The sequence shown here is derived from an EMBL/GenBank/DDBJ whole genome shotgun (WGS) entry which is preliminary data.</text>
</comment>
<organism evidence="2 3">
    <name type="scientific">Marchantia polymorpha subsp. ruderalis</name>
    <dbReference type="NCBI Taxonomy" id="1480154"/>
    <lineage>
        <taxon>Eukaryota</taxon>
        <taxon>Viridiplantae</taxon>
        <taxon>Streptophyta</taxon>
        <taxon>Embryophyta</taxon>
        <taxon>Marchantiophyta</taxon>
        <taxon>Marchantiopsida</taxon>
        <taxon>Marchantiidae</taxon>
        <taxon>Marchantiales</taxon>
        <taxon>Marchantiaceae</taxon>
        <taxon>Marchantia</taxon>
    </lineage>
</organism>
<evidence type="ECO:0000313" key="2">
    <source>
        <dbReference type="EMBL" id="OAE29826.1"/>
    </source>
</evidence>
<gene>
    <name evidence="2" type="ORF">AXG93_901s1000</name>
</gene>
<dbReference type="EMBL" id="LVLJ01001409">
    <property type="protein sequence ID" value="OAE29826.1"/>
    <property type="molecule type" value="Genomic_DNA"/>
</dbReference>
<evidence type="ECO:0000313" key="3">
    <source>
        <dbReference type="Proteomes" id="UP000077202"/>
    </source>
</evidence>
<dbReference type="Proteomes" id="UP000077202">
    <property type="component" value="Unassembled WGS sequence"/>
</dbReference>
<name>A0A176WCH7_MARPO</name>
<sequence length="116" mass="13197">MGLELVECGDSARVRQWWFTEATGISKKSRDVANLGLEESHGTLRRGMGLLTAEERREFPLQTEAHEGEEVVSANEVNTGPEDESISLAPQRRERPRGRHESRPRKRRETQEVDVS</sequence>
<dbReference type="AlphaFoldDB" id="A0A176WCH7"/>